<organism evidence="2 3">
    <name type="scientific">Penicillium cosmopolitanum</name>
    <dbReference type="NCBI Taxonomy" id="1131564"/>
    <lineage>
        <taxon>Eukaryota</taxon>
        <taxon>Fungi</taxon>
        <taxon>Dikarya</taxon>
        <taxon>Ascomycota</taxon>
        <taxon>Pezizomycotina</taxon>
        <taxon>Eurotiomycetes</taxon>
        <taxon>Eurotiomycetidae</taxon>
        <taxon>Eurotiales</taxon>
        <taxon>Aspergillaceae</taxon>
        <taxon>Penicillium</taxon>
    </lineage>
</organism>
<accession>A0A9W9VBS2</accession>
<evidence type="ECO:0000256" key="1">
    <source>
        <dbReference type="SAM" id="SignalP"/>
    </source>
</evidence>
<reference evidence="2" key="1">
    <citation type="submission" date="2022-12" db="EMBL/GenBank/DDBJ databases">
        <authorList>
            <person name="Petersen C."/>
        </authorList>
    </citation>
    <scope>NUCLEOTIDE SEQUENCE</scope>
    <source>
        <strain evidence="2">IBT 29677</strain>
    </source>
</reference>
<dbReference type="RefSeq" id="XP_056481197.1">
    <property type="nucleotide sequence ID" value="XM_056637690.1"/>
</dbReference>
<evidence type="ECO:0000313" key="3">
    <source>
        <dbReference type="Proteomes" id="UP001147747"/>
    </source>
</evidence>
<dbReference type="AlphaFoldDB" id="A0A9W9VBS2"/>
<name>A0A9W9VBS2_9EURO</name>
<keyword evidence="3" id="KW-1185">Reference proteome</keyword>
<sequence>MHFRHIILGLAFSLAHFSSGDTLPDPPDDSYGFIVSLVASDYFLNSKGNLSIYDVDAYYSNYDANTTSWLKALDPNTGATDEDKAKLLTEAAYAKKFDEQDSDMVEDVQSLLATVSGNISASVDVPAFQVSSRHAVIWEDCISFFACKTGKRCVFRLRTNREPRSVCEQRGGSHCCISWSTYKISKWFFPTTWTYCDGLVREQARTSASCKGFGSKDERGNICLSNRAGSCT</sequence>
<feature type="signal peptide" evidence="1">
    <location>
        <begin position="1"/>
        <end position="20"/>
    </location>
</feature>
<reference evidence="2" key="2">
    <citation type="journal article" date="2023" name="IMA Fungus">
        <title>Comparative genomic study of the Penicillium genus elucidates a diverse pangenome and 15 lateral gene transfer events.</title>
        <authorList>
            <person name="Petersen C."/>
            <person name="Sorensen T."/>
            <person name="Nielsen M.R."/>
            <person name="Sondergaard T.E."/>
            <person name="Sorensen J.L."/>
            <person name="Fitzpatrick D.A."/>
            <person name="Frisvad J.C."/>
            <person name="Nielsen K.L."/>
        </authorList>
    </citation>
    <scope>NUCLEOTIDE SEQUENCE</scope>
    <source>
        <strain evidence="2">IBT 29677</strain>
    </source>
</reference>
<dbReference type="GeneID" id="81376670"/>
<protein>
    <submittedName>
        <fullName evidence="2">Uncharacterized protein</fullName>
    </submittedName>
</protein>
<evidence type="ECO:0000313" key="2">
    <source>
        <dbReference type="EMBL" id="KAJ5376167.1"/>
    </source>
</evidence>
<feature type="chain" id="PRO_5040835825" evidence="1">
    <location>
        <begin position="21"/>
        <end position="232"/>
    </location>
</feature>
<dbReference type="Proteomes" id="UP001147747">
    <property type="component" value="Unassembled WGS sequence"/>
</dbReference>
<gene>
    <name evidence="2" type="ORF">N7509_013053</name>
</gene>
<dbReference type="EMBL" id="JAPZBU010000012">
    <property type="protein sequence ID" value="KAJ5376167.1"/>
    <property type="molecule type" value="Genomic_DNA"/>
</dbReference>
<comment type="caution">
    <text evidence="2">The sequence shown here is derived from an EMBL/GenBank/DDBJ whole genome shotgun (WGS) entry which is preliminary data.</text>
</comment>
<proteinExistence type="predicted"/>
<keyword evidence="1" id="KW-0732">Signal</keyword>
<dbReference type="OrthoDB" id="3853793at2759"/>